<evidence type="ECO:0000313" key="7">
    <source>
        <dbReference type="EMBL" id="AUH62767.1"/>
    </source>
</evidence>
<feature type="domain" description="D-isomer specific 2-hydroxyacid dehydrogenase catalytic" evidence="5">
    <location>
        <begin position="8"/>
        <end position="318"/>
    </location>
</feature>
<dbReference type="Gene3D" id="3.40.50.720">
    <property type="entry name" value="NAD(P)-binding Rossmann-like Domain"/>
    <property type="match status" value="2"/>
</dbReference>
<evidence type="ECO:0000259" key="6">
    <source>
        <dbReference type="Pfam" id="PF02826"/>
    </source>
</evidence>
<dbReference type="CDD" id="cd05301">
    <property type="entry name" value="GDH"/>
    <property type="match status" value="1"/>
</dbReference>
<evidence type="ECO:0000256" key="1">
    <source>
        <dbReference type="ARBA" id="ARBA00005854"/>
    </source>
</evidence>
<dbReference type="PROSITE" id="PS00065">
    <property type="entry name" value="D_2_HYDROXYACID_DH_1"/>
    <property type="match status" value="1"/>
</dbReference>
<dbReference type="RefSeq" id="WP_101750811.1">
    <property type="nucleotide sequence ID" value="NZ_CP025430.1"/>
</dbReference>
<dbReference type="PANTHER" id="PTHR10996">
    <property type="entry name" value="2-HYDROXYACID DEHYDROGENASE-RELATED"/>
    <property type="match status" value="1"/>
</dbReference>
<dbReference type="GO" id="GO:0005829">
    <property type="term" value="C:cytosol"/>
    <property type="evidence" value="ECO:0007669"/>
    <property type="project" value="TreeGrafter"/>
</dbReference>
<keyword evidence="2 4" id="KW-0560">Oxidoreductase</keyword>
<sequence length="319" mass="33513">MKLLVTRPMTPAATEAICARFDASFLPDHPLTPAEARQAMQDHDLILPTLRDGFTAEAFAGAAPGDLRCKLLANFGVGFNHIDIEAARTAGIAVSNTPGAVTDATADIAMTLLLMAARRASEGEHLVRSGAWDGWYPTQLLGTHVTGKTVGIIGMGRIGQAIARRCHFGFGMRVVFHNRSVVSSLDFPAEQMPDLAATLSAADFAVVAVPGGAGTRHLIGAAELAALGPGGYLINISRGDVVDEAALIAALQSGAIAGAGLDVYEQEPLVPEELRKLWNVSLLPHLGTAAEEVRTAMALRALDNLVDFAEGRPPRDLVT</sequence>
<dbReference type="GO" id="GO:0051287">
    <property type="term" value="F:NAD binding"/>
    <property type="evidence" value="ECO:0007669"/>
    <property type="project" value="InterPro"/>
</dbReference>
<dbReference type="SUPFAM" id="SSF51735">
    <property type="entry name" value="NAD(P)-binding Rossmann-fold domains"/>
    <property type="match status" value="1"/>
</dbReference>
<dbReference type="EMBL" id="CP025430">
    <property type="protein sequence ID" value="AUH62767.1"/>
    <property type="molecule type" value="Genomic_DNA"/>
</dbReference>
<evidence type="ECO:0000313" key="8">
    <source>
        <dbReference type="Proteomes" id="UP000234530"/>
    </source>
</evidence>
<dbReference type="Proteomes" id="UP000234530">
    <property type="component" value="Chromosome"/>
</dbReference>
<dbReference type="InterPro" id="IPR050223">
    <property type="entry name" value="D-isomer_2-hydroxyacid_DH"/>
</dbReference>
<dbReference type="OrthoDB" id="9793626at2"/>
<proteinExistence type="inferred from homology"/>
<dbReference type="SUPFAM" id="SSF52283">
    <property type="entry name" value="Formate/glycerate dehydrogenase catalytic domain-like"/>
    <property type="match status" value="1"/>
</dbReference>
<reference evidence="7 8" key="1">
    <citation type="journal article" date="2013" name="Antonie Van Leeuwenhoek">
        <title>Paracoccus zhejiangensis sp. nov., isolated from activated sludge in wastewater-treatment system.</title>
        <authorList>
            <person name="Wu Z.G."/>
            <person name="Zhang D.F."/>
            <person name="Liu Y.L."/>
            <person name="Wang F."/>
            <person name="Jiang X."/>
            <person name="Li C."/>
            <person name="Li S.P."/>
            <person name="Hong Q."/>
            <person name="Li W.J."/>
        </authorList>
    </citation>
    <scope>NUCLEOTIDE SEQUENCE [LARGE SCALE GENOMIC DNA]</scope>
    <source>
        <strain evidence="7 8">J6</strain>
    </source>
</reference>
<dbReference type="Pfam" id="PF00389">
    <property type="entry name" value="2-Hacid_dh"/>
    <property type="match status" value="1"/>
</dbReference>
<protein>
    <submittedName>
        <fullName evidence="7">D-glycerate dehydrogenase</fullName>
    </submittedName>
</protein>
<comment type="similarity">
    <text evidence="1 4">Belongs to the D-isomer specific 2-hydroxyacid dehydrogenase family.</text>
</comment>
<dbReference type="KEGG" id="pzh:CX676_00180"/>
<feature type="domain" description="D-isomer specific 2-hydroxyacid dehydrogenase NAD-binding" evidence="6">
    <location>
        <begin position="110"/>
        <end position="287"/>
    </location>
</feature>
<dbReference type="AlphaFoldDB" id="A0A2H5EU00"/>
<dbReference type="InterPro" id="IPR036291">
    <property type="entry name" value="NAD(P)-bd_dom_sf"/>
</dbReference>
<dbReference type="FunFam" id="3.40.50.720:FF:000203">
    <property type="entry name" value="D-3-phosphoglycerate dehydrogenase (SerA)"/>
    <property type="match status" value="1"/>
</dbReference>
<evidence type="ECO:0000256" key="3">
    <source>
        <dbReference type="ARBA" id="ARBA00023027"/>
    </source>
</evidence>
<evidence type="ECO:0000256" key="2">
    <source>
        <dbReference type="ARBA" id="ARBA00023002"/>
    </source>
</evidence>
<organism evidence="7 8">
    <name type="scientific">Paracoccus zhejiangensis</name>
    <dbReference type="NCBI Taxonomy" id="1077935"/>
    <lineage>
        <taxon>Bacteria</taxon>
        <taxon>Pseudomonadati</taxon>
        <taxon>Pseudomonadota</taxon>
        <taxon>Alphaproteobacteria</taxon>
        <taxon>Rhodobacterales</taxon>
        <taxon>Paracoccaceae</taxon>
        <taxon>Paracoccus</taxon>
    </lineage>
</organism>
<dbReference type="GO" id="GO:0030267">
    <property type="term" value="F:glyoxylate reductase (NADPH) activity"/>
    <property type="evidence" value="ECO:0007669"/>
    <property type="project" value="TreeGrafter"/>
</dbReference>
<dbReference type="InterPro" id="IPR029752">
    <property type="entry name" value="D-isomer_DH_CS1"/>
</dbReference>
<dbReference type="PANTHER" id="PTHR10996:SF178">
    <property type="entry name" value="2-HYDROXYACID DEHYDROGENASE YGL185C-RELATED"/>
    <property type="match status" value="1"/>
</dbReference>
<dbReference type="InterPro" id="IPR006140">
    <property type="entry name" value="D-isomer_DH_NAD-bd"/>
</dbReference>
<keyword evidence="8" id="KW-1185">Reference proteome</keyword>
<dbReference type="InterPro" id="IPR006139">
    <property type="entry name" value="D-isomer_2_OHA_DH_cat_dom"/>
</dbReference>
<name>A0A2H5EU00_9RHOB</name>
<gene>
    <name evidence="7" type="ORF">CX676_00180</name>
</gene>
<accession>A0A2H5EU00</accession>
<keyword evidence="3" id="KW-0520">NAD</keyword>
<dbReference type="Pfam" id="PF02826">
    <property type="entry name" value="2-Hacid_dh_C"/>
    <property type="match status" value="1"/>
</dbReference>
<evidence type="ECO:0000259" key="5">
    <source>
        <dbReference type="Pfam" id="PF00389"/>
    </source>
</evidence>
<dbReference type="GO" id="GO:0016618">
    <property type="term" value="F:hydroxypyruvate reductase [NAD(P)H] activity"/>
    <property type="evidence" value="ECO:0007669"/>
    <property type="project" value="TreeGrafter"/>
</dbReference>
<evidence type="ECO:0000256" key="4">
    <source>
        <dbReference type="RuleBase" id="RU003719"/>
    </source>
</evidence>